<accession>A0A380LIS2</accession>
<evidence type="ECO:0000256" key="7">
    <source>
        <dbReference type="ARBA" id="ARBA00023268"/>
    </source>
</evidence>
<dbReference type="AlphaFoldDB" id="A0A380LIS2"/>
<comment type="catalytic activity">
    <reaction evidence="9 10">
        <text>N(2)-acetyl-L-ornithine + L-glutamate = N-acetyl-L-glutamate + L-ornithine</text>
        <dbReference type="Rhea" id="RHEA:15349"/>
        <dbReference type="ChEBI" id="CHEBI:29985"/>
        <dbReference type="ChEBI" id="CHEBI:44337"/>
        <dbReference type="ChEBI" id="CHEBI:46911"/>
        <dbReference type="ChEBI" id="CHEBI:57805"/>
        <dbReference type="EC" id="2.3.1.35"/>
    </reaction>
</comment>
<dbReference type="GO" id="GO:0006592">
    <property type="term" value="P:ornithine biosynthetic process"/>
    <property type="evidence" value="ECO:0007669"/>
    <property type="project" value="TreeGrafter"/>
</dbReference>
<evidence type="ECO:0000256" key="5">
    <source>
        <dbReference type="ARBA" id="ARBA00022679"/>
    </source>
</evidence>
<comment type="catalytic activity">
    <reaction evidence="10">
        <text>L-glutamate + acetyl-CoA = N-acetyl-L-glutamate + CoA + H(+)</text>
        <dbReference type="Rhea" id="RHEA:24292"/>
        <dbReference type="ChEBI" id="CHEBI:15378"/>
        <dbReference type="ChEBI" id="CHEBI:29985"/>
        <dbReference type="ChEBI" id="CHEBI:44337"/>
        <dbReference type="ChEBI" id="CHEBI:57287"/>
        <dbReference type="ChEBI" id="CHEBI:57288"/>
        <dbReference type="EC" id="2.3.1.1"/>
    </reaction>
</comment>
<evidence type="ECO:0000256" key="4">
    <source>
        <dbReference type="ARBA" id="ARBA00022605"/>
    </source>
</evidence>
<evidence type="ECO:0000256" key="9">
    <source>
        <dbReference type="ARBA" id="ARBA00049439"/>
    </source>
</evidence>
<feature type="site" description="Involved in the stabilization of negative charge on the oxyanion by the formation of the oxyanion hole" evidence="10">
    <location>
        <position position="113"/>
    </location>
</feature>
<dbReference type="SUPFAM" id="SSF56266">
    <property type="entry name" value="DmpA/ArgJ-like"/>
    <property type="match status" value="1"/>
</dbReference>
<dbReference type="GO" id="GO:0004358">
    <property type="term" value="F:L-glutamate N-acetyltransferase activity, acting on acetyl-L-ornithine as donor"/>
    <property type="evidence" value="ECO:0007669"/>
    <property type="project" value="UniProtKB-UniRule"/>
</dbReference>
<dbReference type="GO" id="GO:0004042">
    <property type="term" value="F:L-glutamate N-acetyltransferase activity"/>
    <property type="evidence" value="ECO:0007669"/>
    <property type="project" value="UniProtKB-UniRule"/>
</dbReference>
<dbReference type="PANTHER" id="PTHR23100:SF0">
    <property type="entry name" value="ARGININE BIOSYNTHESIS BIFUNCTIONAL PROTEIN ARGJ, MITOCHONDRIAL"/>
    <property type="match status" value="1"/>
</dbReference>
<evidence type="ECO:0000256" key="2">
    <source>
        <dbReference type="ARBA" id="ARBA00011475"/>
    </source>
</evidence>
<feature type="binding site" evidence="10">
    <location>
        <position position="185"/>
    </location>
    <ligand>
        <name>substrate</name>
    </ligand>
</feature>
<dbReference type="InterPro" id="IPR002813">
    <property type="entry name" value="Arg_biosynth_ArgJ"/>
</dbReference>
<dbReference type="EC" id="2.3.1.35" evidence="10"/>
<dbReference type="InterPro" id="IPR042195">
    <property type="entry name" value="ArgJ_beta_C"/>
</dbReference>
<dbReference type="FunFam" id="3.10.20.340:FF:000001">
    <property type="entry name" value="Arginine biosynthesis bifunctional protein ArgJ, chloroplastic"/>
    <property type="match status" value="1"/>
</dbReference>
<dbReference type="Pfam" id="PF01960">
    <property type="entry name" value="ArgJ"/>
    <property type="match status" value="1"/>
</dbReference>
<evidence type="ECO:0000256" key="6">
    <source>
        <dbReference type="ARBA" id="ARBA00022813"/>
    </source>
</evidence>
<feature type="chain" id="PRO_5023339242" description="Arginine biosynthesis bifunctional protein ArgJ alpha chain" evidence="10">
    <location>
        <begin position="1"/>
        <end position="184"/>
    </location>
</feature>
<comment type="function">
    <text evidence="10">Catalyzes two activities which are involved in the cyclic version of arginine biosynthesis: the synthesis of N-acetylglutamate from glutamate and acetyl-CoA as the acetyl donor, and of ornithine by transacetylation between N(2)-acetylornithine and glutamate.</text>
</comment>
<dbReference type="EC" id="2.3.1.1" evidence="10"/>
<feature type="binding site" evidence="10">
    <location>
        <position position="271"/>
    </location>
    <ligand>
        <name>substrate</name>
    </ligand>
</feature>
<feature type="binding site" evidence="10">
    <location>
        <position position="148"/>
    </location>
    <ligand>
        <name>substrate</name>
    </ligand>
</feature>
<keyword evidence="12" id="KW-1185">Reference proteome</keyword>
<feature type="binding site" evidence="10">
    <location>
        <position position="397"/>
    </location>
    <ligand>
        <name>substrate</name>
    </ligand>
</feature>
<evidence type="ECO:0000313" key="12">
    <source>
        <dbReference type="Proteomes" id="UP000255523"/>
    </source>
</evidence>
<evidence type="ECO:0000256" key="1">
    <source>
        <dbReference type="ARBA" id="ARBA00006774"/>
    </source>
</evidence>
<dbReference type="HAMAP" id="MF_01106">
    <property type="entry name" value="ArgJ"/>
    <property type="match status" value="1"/>
</dbReference>
<dbReference type="OrthoDB" id="9804242at2"/>
<organism evidence="11 12">
    <name type="scientific">Faecalicoccus pleomorphus</name>
    <dbReference type="NCBI Taxonomy" id="1323"/>
    <lineage>
        <taxon>Bacteria</taxon>
        <taxon>Bacillati</taxon>
        <taxon>Bacillota</taxon>
        <taxon>Erysipelotrichia</taxon>
        <taxon>Erysipelotrichales</taxon>
        <taxon>Erysipelotrichaceae</taxon>
        <taxon>Faecalicoccus</taxon>
    </lineage>
</organism>
<comment type="pathway">
    <text evidence="10">Amino-acid biosynthesis; L-arginine biosynthesis; L-ornithine and N-acetyl-L-glutamate from L-glutamate and N(2)-acetyl-L-ornithine (cyclic): step 1/1.</text>
</comment>
<keyword evidence="7 10" id="KW-0511">Multifunctional enzyme</keyword>
<dbReference type="RefSeq" id="WP_022789177.1">
    <property type="nucleotide sequence ID" value="NZ_JACJKL010000021.1"/>
</dbReference>
<dbReference type="CDD" id="cd02152">
    <property type="entry name" value="OAT"/>
    <property type="match status" value="1"/>
</dbReference>
<dbReference type="GO" id="GO:0005737">
    <property type="term" value="C:cytoplasm"/>
    <property type="evidence" value="ECO:0007669"/>
    <property type="project" value="UniProtKB-SubCell"/>
</dbReference>
<feature type="chain" id="PRO_5023339243" description="Arginine biosynthesis bifunctional protein ArgJ beta chain" evidence="10">
    <location>
        <begin position="185"/>
        <end position="402"/>
    </location>
</feature>
<evidence type="ECO:0000256" key="8">
    <source>
        <dbReference type="ARBA" id="ARBA00023315"/>
    </source>
</evidence>
<comment type="subunit">
    <text evidence="2 10">Heterotetramer of two alpha and two beta chains.</text>
</comment>
<evidence type="ECO:0000256" key="3">
    <source>
        <dbReference type="ARBA" id="ARBA00022571"/>
    </source>
</evidence>
<dbReference type="PANTHER" id="PTHR23100">
    <property type="entry name" value="ARGININE BIOSYNTHESIS BIFUNCTIONAL PROTEIN ARGJ"/>
    <property type="match status" value="1"/>
</dbReference>
<dbReference type="Gene3D" id="3.10.20.340">
    <property type="entry name" value="ArgJ beta chain, C-terminal domain"/>
    <property type="match status" value="1"/>
</dbReference>
<dbReference type="Gene3D" id="3.60.70.12">
    <property type="entry name" value="L-amino peptidase D-ALA esterase/amidase"/>
    <property type="match status" value="1"/>
</dbReference>
<proteinExistence type="inferred from homology"/>
<dbReference type="EMBL" id="UHFX01000003">
    <property type="protein sequence ID" value="SUO03804.1"/>
    <property type="molecule type" value="Genomic_DNA"/>
</dbReference>
<comment type="similarity">
    <text evidence="1 10">Belongs to the ArgJ family.</text>
</comment>
<dbReference type="UniPathway" id="UPA00068">
    <property type="reaction ID" value="UER00106"/>
</dbReference>
<dbReference type="FunFam" id="3.60.70.12:FF:000001">
    <property type="entry name" value="Arginine biosynthesis bifunctional protein ArgJ, chloroplastic"/>
    <property type="match status" value="1"/>
</dbReference>
<keyword evidence="4 10" id="KW-0028">Amino-acid biosynthesis</keyword>
<name>A0A380LIS2_9FIRM</name>
<dbReference type="NCBIfam" id="NF003802">
    <property type="entry name" value="PRK05388.1"/>
    <property type="match status" value="1"/>
</dbReference>
<dbReference type="Proteomes" id="UP000255523">
    <property type="component" value="Unassembled WGS sequence"/>
</dbReference>
<reference evidence="11 12" key="1">
    <citation type="submission" date="2018-06" db="EMBL/GenBank/DDBJ databases">
        <authorList>
            <consortium name="Pathogen Informatics"/>
            <person name="Doyle S."/>
        </authorList>
    </citation>
    <scope>NUCLEOTIDE SEQUENCE [LARGE SCALE GENOMIC DNA]</scope>
    <source>
        <strain evidence="11 12">NCTC11087</strain>
    </source>
</reference>
<evidence type="ECO:0000313" key="11">
    <source>
        <dbReference type="EMBL" id="SUO03804.1"/>
    </source>
</evidence>
<comment type="pathway">
    <text evidence="10">Amino-acid biosynthesis; L-arginine biosynthesis; N(2)-acetyl-L-ornithine from L-glutamate: step 1/4.</text>
</comment>
<feature type="site" description="Cleavage; by autolysis" evidence="10">
    <location>
        <begin position="184"/>
        <end position="185"/>
    </location>
</feature>
<gene>
    <name evidence="10 11" type="primary">argJ</name>
    <name evidence="11" type="ORF">NCTC11087_00677</name>
</gene>
<feature type="active site" description="Nucleophile" evidence="10">
    <location>
        <position position="185"/>
    </location>
</feature>
<dbReference type="GO" id="GO:0006526">
    <property type="term" value="P:L-arginine biosynthetic process"/>
    <property type="evidence" value="ECO:0007669"/>
    <property type="project" value="UniProtKB-UniRule"/>
</dbReference>
<keyword evidence="10" id="KW-0963">Cytoplasm</keyword>
<dbReference type="NCBIfam" id="TIGR00120">
    <property type="entry name" value="ArgJ"/>
    <property type="match status" value="1"/>
</dbReference>
<comment type="subcellular location">
    <subcellularLocation>
        <location evidence="10">Cytoplasm</location>
    </subcellularLocation>
</comment>
<feature type="binding site" evidence="10">
    <location>
        <position position="402"/>
    </location>
    <ligand>
        <name>substrate</name>
    </ligand>
</feature>
<feature type="binding site" evidence="10">
    <location>
        <position position="174"/>
    </location>
    <ligand>
        <name>substrate</name>
    </ligand>
</feature>
<evidence type="ECO:0000256" key="10">
    <source>
        <dbReference type="HAMAP-Rule" id="MF_01106"/>
    </source>
</evidence>
<keyword evidence="5 10" id="KW-0808">Transferase</keyword>
<keyword evidence="3 10" id="KW-0055">Arginine biosynthesis</keyword>
<dbReference type="GeneID" id="77461656"/>
<protein>
    <recommendedName>
        <fullName evidence="10">Arginine biosynthesis bifunctional protein ArgJ</fullName>
    </recommendedName>
    <domain>
        <recommendedName>
            <fullName evidence="10">Glutamate N-acetyltransferase</fullName>
            <ecNumber evidence="10">2.3.1.35</ecNumber>
        </recommendedName>
        <alternativeName>
            <fullName evidence="10">Ornithine acetyltransferase</fullName>
            <shortName evidence="10">OATase</shortName>
        </alternativeName>
        <alternativeName>
            <fullName evidence="10">Ornithine transacetylase</fullName>
        </alternativeName>
    </domain>
    <domain>
        <recommendedName>
            <fullName evidence="10">Amino-acid acetyltransferase</fullName>
            <ecNumber evidence="10">2.3.1.1</ecNumber>
        </recommendedName>
        <alternativeName>
            <fullName evidence="10">N-acetylglutamate synthase</fullName>
            <shortName evidence="10">AGSase</shortName>
        </alternativeName>
    </domain>
    <component>
        <recommendedName>
            <fullName evidence="10">Arginine biosynthesis bifunctional protein ArgJ alpha chain</fullName>
        </recommendedName>
    </component>
    <component>
        <recommendedName>
            <fullName evidence="10">Arginine biosynthesis bifunctional protein ArgJ beta chain</fullName>
        </recommendedName>
    </component>
</protein>
<sequence length="402" mass="42941">MELIQGGVCASKGFLAGAVHCGVRKSQSKLDLAVIYSKKPCAAAAVYTTNQVKADCLKLTKEHLSNGKAQAIICNSGNANACAPFGKENALKEAVACAKLTQLDTEDVIVASTGVIGQTLPIEAIEQGAMQIELKENNSLEAAQAIMTTDTKTKSCAVSFELDGIRVHLGGICKGSGMIHPNMGTMLAFITSDVDIESSLLEKALQEITKKTFNRISVDGDTSTNDMCVVLANGMAKNKLIQTEGEAYDTLKKALHTVMENLAIQIASDGEGASRLLSVTVYDAQSEKQAEKLAKSVASSTLFKAAMFGSDANWGRVLCAMGYSQAAFDPEIVDVTFASKFGKIQVCQSGKALDFDEEQAKKILQTDSVQVLIDLHQGDEVVTCWGCDLTYDYVKINGDYRT</sequence>
<keyword evidence="6 10" id="KW-0068">Autocatalytic cleavage</keyword>
<dbReference type="InterPro" id="IPR016117">
    <property type="entry name" value="ArgJ-like_dom_sf"/>
</dbReference>
<keyword evidence="8 10" id="KW-0012">Acyltransferase</keyword>
<feature type="site" description="Involved in the stabilization of negative charge on the oxyanion by the formation of the oxyanion hole" evidence="10">
    <location>
        <position position="114"/>
    </location>
</feature>